<dbReference type="InterPro" id="IPR036259">
    <property type="entry name" value="MFS_trans_sf"/>
</dbReference>
<dbReference type="GO" id="GO:0022857">
    <property type="term" value="F:transmembrane transporter activity"/>
    <property type="evidence" value="ECO:0007669"/>
    <property type="project" value="InterPro"/>
</dbReference>
<feature type="domain" description="Major facilitator superfamily (MFS) profile" evidence="7">
    <location>
        <begin position="1"/>
        <end position="442"/>
    </location>
</feature>
<comment type="caution">
    <text evidence="8">The sequence shown here is derived from an EMBL/GenBank/DDBJ whole genome shotgun (WGS) entry which is preliminary data.</text>
</comment>
<accession>A0A1X2GKU0</accession>
<name>A0A1X2GKU0_9FUNG</name>
<dbReference type="STRING" id="101127.A0A1X2GKU0"/>
<dbReference type="GO" id="GO:0012505">
    <property type="term" value="C:endomembrane system"/>
    <property type="evidence" value="ECO:0007669"/>
    <property type="project" value="UniProtKB-SubCell"/>
</dbReference>
<feature type="transmembrane region" description="Helical" evidence="6">
    <location>
        <begin position="344"/>
        <end position="369"/>
    </location>
</feature>
<evidence type="ECO:0000256" key="6">
    <source>
        <dbReference type="SAM" id="Phobius"/>
    </source>
</evidence>
<feature type="transmembrane region" description="Helical" evidence="6">
    <location>
        <begin position="150"/>
        <end position="167"/>
    </location>
</feature>
<proteinExistence type="predicted"/>
<evidence type="ECO:0000256" key="5">
    <source>
        <dbReference type="ARBA" id="ARBA00023136"/>
    </source>
</evidence>
<dbReference type="AlphaFoldDB" id="A0A1X2GKU0"/>
<dbReference type="EMBL" id="MCGT01000010">
    <property type="protein sequence ID" value="ORX56219.1"/>
    <property type="molecule type" value="Genomic_DNA"/>
</dbReference>
<feature type="transmembrane region" description="Helical" evidence="6">
    <location>
        <begin position="308"/>
        <end position="332"/>
    </location>
</feature>
<dbReference type="Pfam" id="PF07690">
    <property type="entry name" value="MFS_1"/>
    <property type="match status" value="1"/>
</dbReference>
<feature type="transmembrane region" description="Helical" evidence="6">
    <location>
        <begin position="20"/>
        <end position="36"/>
    </location>
</feature>
<keyword evidence="9" id="KW-1185">Reference proteome</keyword>
<evidence type="ECO:0000256" key="3">
    <source>
        <dbReference type="ARBA" id="ARBA00022692"/>
    </source>
</evidence>
<feature type="transmembrane region" description="Helical" evidence="6">
    <location>
        <begin position="216"/>
        <end position="235"/>
    </location>
</feature>
<dbReference type="InterPro" id="IPR011701">
    <property type="entry name" value="MFS"/>
</dbReference>
<keyword evidence="2" id="KW-0813">Transport</keyword>
<organism evidence="8 9">
    <name type="scientific">Hesseltinella vesiculosa</name>
    <dbReference type="NCBI Taxonomy" id="101127"/>
    <lineage>
        <taxon>Eukaryota</taxon>
        <taxon>Fungi</taxon>
        <taxon>Fungi incertae sedis</taxon>
        <taxon>Mucoromycota</taxon>
        <taxon>Mucoromycotina</taxon>
        <taxon>Mucoromycetes</taxon>
        <taxon>Mucorales</taxon>
        <taxon>Cunninghamellaceae</taxon>
        <taxon>Hesseltinella</taxon>
    </lineage>
</organism>
<feature type="transmembrane region" description="Helical" evidence="6">
    <location>
        <begin position="173"/>
        <end position="195"/>
    </location>
</feature>
<keyword evidence="3 6" id="KW-0812">Transmembrane</keyword>
<feature type="transmembrane region" description="Helical" evidence="6">
    <location>
        <begin position="283"/>
        <end position="302"/>
    </location>
</feature>
<feature type="transmembrane region" description="Helical" evidence="6">
    <location>
        <begin position="75"/>
        <end position="97"/>
    </location>
</feature>
<feature type="transmembrane region" description="Helical" evidence="6">
    <location>
        <begin position="109"/>
        <end position="129"/>
    </location>
</feature>
<sequence>MSSGSQPVYGKCADAFGRRACFLTAIFFYLIGSVLCSCSQSMIMFITARGFCGLGIGAFDSLMKIVVADYIPVRYIGYYQAMLGASWGLGYLVGALLGGLAVERAGWRAVFYMTTGICVVALLMMFAFLEAPKRNVIVKDELKRIDYLGIVLWFTGVVCLVLGLSWGGSTYAWNSATVLSLLCVSVAVLALFTVWERCWAPWPMIPRRIFNNRSSVLILAIAFAYGGCFQSLMTYVPIYLSVILNYYGSALTTNLELLCLVLFACIANICTGIAIVKSGHYTWAIRSSMCILVLACGLMQLFQKDSSVGLIVGLMVVAGIGSGGMINSEIIAAQGSVVIEHVPIIVTFMTFCDQVGGVTGITVASSVFYNTLGSTFVQKAIPSSVSIQAVRQSSAYMYQLPQPEQTLVLDAYTESIRTSYFSSLAFAAFGLLLSFGLKAYVMRKHVA</sequence>
<dbReference type="PROSITE" id="PS50850">
    <property type="entry name" value="MFS"/>
    <property type="match status" value="1"/>
</dbReference>
<evidence type="ECO:0000259" key="7">
    <source>
        <dbReference type="PROSITE" id="PS50850"/>
    </source>
</evidence>
<dbReference type="PANTHER" id="PTHR23501:SF191">
    <property type="entry name" value="VACUOLAR BASIC AMINO ACID TRANSPORTER 4"/>
    <property type="match status" value="1"/>
</dbReference>
<dbReference type="SUPFAM" id="SSF103473">
    <property type="entry name" value="MFS general substrate transporter"/>
    <property type="match status" value="1"/>
</dbReference>
<evidence type="ECO:0000256" key="4">
    <source>
        <dbReference type="ARBA" id="ARBA00022989"/>
    </source>
</evidence>
<dbReference type="InterPro" id="IPR020846">
    <property type="entry name" value="MFS_dom"/>
</dbReference>
<reference evidence="8 9" key="1">
    <citation type="submission" date="2016-07" db="EMBL/GenBank/DDBJ databases">
        <title>Pervasive Adenine N6-methylation of Active Genes in Fungi.</title>
        <authorList>
            <consortium name="DOE Joint Genome Institute"/>
            <person name="Mondo S.J."/>
            <person name="Dannebaum R.O."/>
            <person name="Kuo R.C."/>
            <person name="Labutti K."/>
            <person name="Haridas S."/>
            <person name="Kuo A."/>
            <person name="Salamov A."/>
            <person name="Ahrendt S.R."/>
            <person name="Lipzen A."/>
            <person name="Sullivan W."/>
            <person name="Andreopoulos W.B."/>
            <person name="Clum A."/>
            <person name="Lindquist E."/>
            <person name="Daum C."/>
            <person name="Ramamoorthy G.K."/>
            <person name="Gryganskyi A."/>
            <person name="Culley D."/>
            <person name="Magnuson J.K."/>
            <person name="James T.Y."/>
            <person name="O'Malley M.A."/>
            <person name="Stajich J.E."/>
            <person name="Spatafora J.W."/>
            <person name="Visel A."/>
            <person name="Grigoriev I.V."/>
        </authorList>
    </citation>
    <scope>NUCLEOTIDE SEQUENCE [LARGE SCALE GENOMIC DNA]</scope>
    <source>
        <strain evidence="8 9">NRRL 3301</strain>
    </source>
</reference>
<gene>
    <name evidence="8" type="ORF">DM01DRAFT_1016254</name>
</gene>
<dbReference type="Proteomes" id="UP000242146">
    <property type="component" value="Unassembled WGS sequence"/>
</dbReference>
<dbReference type="GO" id="GO:0005886">
    <property type="term" value="C:plasma membrane"/>
    <property type="evidence" value="ECO:0007669"/>
    <property type="project" value="TreeGrafter"/>
</dbReference>
<dbReference type="Gene3D" id="1.20.1250.20">
    <property type="entry name" value="MFS general substrate transporter like domains"/>
    <property type="match status" value="2"/>
</dbReference>
<keyword evidence="4 6" id="KW-1133">Transmembrane helix</keyword>
<dbReference type="PANTHER" id="PTHR23501">
    <property type="entry name" value="MAJOR FACILITATOR SUPERFAMILY"/>
    <property type="match status" value="1"/>
</dbReference>
<protein>
    <submittedName>
        <fullName evidence="8">MFS general substrate transporter</fullName>
    </submittedName>
</protein>
<evidence type="ECO:0000313" key="8">
    <source>
        <dbReference type="EMBL" id="ORX56219.1"/>
    </source>
</evidence>
<comment type="subcellular location">
    <subcellularLocation>
        <location evidence="1">Endomembrane system</location>
        <topology evidence="1">Multi-pass membrane protein</topology>
    </subcellularLocation>
</comment>
<feature type="transmembrane region" description="Helical" evidence="6">
    <location>
        <begin position="420"/>
        <end position="441"/>
    </location>
</feature>
<evidence type="ECO:0000313" key="9">
    <source>
        <dbReference type="Proteomes" id="UP000242146"/>
    </source>
</evidence>
<dbReference type="OrthoDB" id="10021397at2759"/>
<evidence type="ECO:0000256" key="2">
    <source>
        <dbReference type="ARBA" id="ARBA00022448"/>
    </source>
</evidence>
<keyword evidence="5 6" id="KW-0472">Membrane</keyword>
<evidence type="ECO:0000256" key="1">
    <source>
        <dbReference type="ARBA" id="ARBA00004127"/>
    </source>
</evidence>
<feature type="transmembrane region" description="Helical" evidence="6">
    <location>
        <begin position="255"/>
        <end position="276"/>
    </location>
</feature>